<dbReference type="Proteomes" id="UP000215914">
    <property type="component" value="Unassembled WGS sequence"/>
</dbReference>
<reference evidence="2" key="1">
    <citation type="journal article" date="2017" name="Nature">
        <title>The sunflower genome provides insights into oil metabolism, flowering and Asterid evolution.</title>
        <authorList>
            <person name="Badouin H."/>
            <person name="Gouzy J."/>
            <person name="Grassa C.J."/>
            <person name="Murat F."/>
            <person name="Staton S.E."/>
            <person name="Cottret L."/>
            <person name="Lelandais-Briere C."/>
            <person name="Owens G.L."/>
            <person name="Carrere S."/>
            <person name="Mayjonade B."/>
            <person name="Legrand L."/>
            <person name="Gill N."/>
            <person name="Kane N.C."/>
            <person name="Bowers J.E."/>
            <person name="Hubner S."/>
            <person name="Bellec A."/>
            <person name="Berard A."/>
            <person name="Berges H."/>
            <person name="Blanchet N."/>
            <person name="Boniface M.C."/>
            <person name="Brunel D."/>
            <person name="Catrice O."/>
            <person name="Chaidir N."/>
            <person name="Claudel C."/>
            <person name="Donnadieu C."/>
            <person name="Faraut T."/>
            <person name="Fievet G."/>
            <person name="Helmstetter N."/>
            <person name="King M."/>
            <person name="Knapp S.J."/>
            <person name="Lai Z."/>
            <person name="Le Paslier M.C."/>
            <person name="Lippi Y."/>
            <person name="Lorenzon L."/>
            <person name="Mandel J.R."/>
            <person name="Marage G."/>
            <person name="Marchand G."/>
            <person name="Marquand E."/>
            <person name="Bret-Mestries E."/>
            <person name="Morien E."/>
            <person name="Nambeesan S."/>
            <person name="Nguyen T."/>
            <person name="Pegot-Espagnet P."/>
            <person name="Pouilly N."/>
            <person name="Raftis F."/>
            <person name="Sallet E."/>
            <person name="Schiex T."/>
            <person name="Thomas J."/>
            <person name="Vandecasteele C."/>
            <person name="Vares D."/>
            <person name="Vear F."/>
            <person name="Vautrin S."/>
            <person name="Crespi M."/>
            <person name="Mangin B."/>
            <person name="Burke J.M."/>
            <person name="Salse J."/>
            <person name="Munos S."/>
            <person name="Vincourt P."/>
            <person name="Rieseberg L.H."/>
            <person name="Langlade N.B."/>
        </authorList>
    </citation>
    <scope>NUCLEOTIDE SEQUENCE</scope>
    <source>
        <tissue evidence="2">Leaves</tissue>
    </source>
</reference>
<sequence length="162" mass="18557">MDDIFLNPFSDMYAFTGSSGNNDTSSSNTNENQPKEKKKEAWESESAFGTFNKPPKLMAIEEYSRWSRKFEDWLMAFAYASWKSLKNGYTLGDKTGETLSSAEEIESFVAEQMCVALLFQSVREDIISLIDYSNAKDLWNKLKAKCIGSEEIVKNKRKLLRK</sequence>
<dbReference type="AlphaFoldDB" id="A0A9K3P3H8"/>
<feature type="region of interest" description="Disordered" evidence="1">
    <location>
        <begin position="17"/>
        <end position="45"/>
    </location>
</feature>
<dbReference type="EMBL" id="MNCJ02000316">
    <property type="protein sequence ID" value="KAF5823327.1"/>
    <property type="molecule type" value="Genomic_DNA"/>
</dbReference>
<name>A0A9K3P3H8_HELAN</name>
<feature type="compositionally biased region" description="Low complexity" evidence="1">
    <location>
        <begin position="17"/>
        <end position="32"/>
    </location>
</feature>
<protein>
    <submittedName>
        <fullName evidence="2">Uncharacterized protein</fullName>
    </submittedName>
</protein>
<evidence type="ECO:0000256" key="1">
    <source>
        <dbReference type="SAM" id="MobiDB-lite"/>
    </source>
</evidence>
<proteinExistence type="predicted"/>
<comment type="caution">
    <text evidence="2">The sequence shown here is derived from an EMBL/GenBank/DDBJ whole genome shotgun (WGS) entry which is preliminary data.</text>
</comment>
<accession>A0A9K3P3H8</accession>
<gene>
    <name evidence="2" type="ORF">HanXRQr2_Chr01g0037151</name>
</gene>
<dbReference type="Gramene" id="mRNA:HanXRQr2_Chr01g0037151">
    <property type="protein sequence ID" value="CDS:HanXRQr2_Chr01g0037151.1"/>
    <property type="gene ID" value="HanXRQr2_Chr01g0037151"/>
</dbReference>
<reference evidence="2" key="2">
    <citation type="submission" date="2020-06" db="EMBL/GenBank/DDBJ databases">
        <title>Helianthus annuus Genome sequencing and assembly Release 2.</title>
        <authorList>
            <person name="Gouzy J."/>
            <person name="Langlade N."/>
            <person name="Munos S."/>
        </authorList>
    </citation>
    <scope>NUCLEOTIDE SEQUENCE</scope>
    <source>
        <tissue evidence="2">Leaves</tissue>
    </source>
</reference>
<organism evidence="2 3">
    <name type="scientific">Helianthus annuus</name>
    <name type="common">Common sunflower</name>
    <dbReference type="NCBI Taxonomy" id="4232"/>
    <lineage>
        <taxon>Eukaryota</taxon>
        <taxon>Viridiplantae</taxon>
        <taxon>Streptophyta</taxon>
        <taxon>Embryophyta</taxon>
        <taxon>Tracheophyta</taxon>
        <taxon>Spermatophyta</taxon>
        <taxon>Magnoliopsida</taxon>
        <taxon>eudicotyledons</taxon>
        <taxon>Gunneridae</taxon>
        <taxon>Pentapetalae</taxon>
        <taxon>asterids</taxon>
        <taxon>campanulids</taxon>
        <taxon>Asterales</taxon>
        <taxon>Asteraceae</taxon>
        <taxon>Asteroideae</taxon>
        <taxon>Heliantheae alliance</taxon>
        <taxon>Heliantheae</taxon>
        <taxon>Helianthus</taxon>
    </lineage>
</organism>
<evidence type="ECO:0000313" key="2">
    <source>
        <dbReference type="EMBL" id="KAF5823327.1"/>
    </source>
</evidence>
<evidence type="ECO:0000313" key="3">
    <source>
        <dbReference type="Proteomes" id="UP000215914"/>
    </source>
</evidence>
<feature type="compositionally biased region" description="Basic and acidic residues" evidence="1">
    <location>
        <begin position="33"/>
        <end position="42"/>
    </location>
</feature>
<keyword evidence="3" id="KW-1185">Reference proteome</keyword>